<sequence length="47" mass="5007">MYPKCSSCACTASVDLAATAIMAKLLCARRNWSFLDEDSAVSMFGLG</sequence>
<comment type="caution">
    <text evidence="1">The sequence shown here is derived from an EMBL/GenBank/DDBJ whole genome shotgun (WGS) entry which is preliminary data.</text>
</comment>
<organism evidence="1 3">
    <name type="scientific">Phytophthora rubi</name>
    <dbReference type="NCBI Taxonomy" id="129364"/>
    <lineage>
        <taxon>Eukaryota</taxon>
        <taxon>Sar</taxon>
        <taxon>Stramenopiles</taxon>
        <taxon>Oomycota</taxon>
        <taxon>Peronosporomycetes</taxon>
        <taxon>Peronosporales</taxon>
        <taxon>Peronosporaceae</taxon>
        <taxon>Phytophthora</taxon>
    </lineage>
</organism>
<evidence type="ECO:0000313" key="3">
    <source>
        <dbReference type="Proteomes" id="UP000429607"/>
    </source>
</evidence>
<keyword evidence="4" id="KW-1185">Reference proteome</keyword>
<dbReference type="Proteomes" id="UP000429607">
    <property type="component" value="Unassembled WGS sequence"/>
</dbReference>
<evidence type="ECO:0000313" key="4">
    <source>
        <dbReference type="Proteomes" id="UP000434957"/>
    </source>
</evidence>
<protein>
    <submittedName>
        <fullName evidence="1">Uncharacterized protein</fullName>
    </submittedName>
</protein>
<name>A0A6A3KZE5_9STRA</name>
<dbReference type="Proteomes" id="UP000434957">
    <property type="component" value="Unassembled WGS sequence"/>
</dbReference>
<proteinExistence type="predicted"/>
<accession>A0A6A3KZE5</accession>
<dbReference type="EMBL" id="QXFV01001317">
    <property type="protein sequence ID" value="KAE9008904.1"/>
    <property type="molecule type" value="Genomic_DNA"/>
</dbReference>
<gene>
    <name evidence="1" type="ORF">PR001_g16576</name>
    <name evidence="2" type="ORF">PR003_g17440</name>
</gene>
<evidence type="ECO:0000313" key="1">
    <source>
        <dbReference type="EMBL" id="KAE9008904.1"/>
    </source>
</evidence>
<dbReference type="AlphaFoldDB" id="A0A6A3KZE5"/>
<dbReference type="EMBL" id="QXFT01001335">
    <property type="protein sequence ID" value="KAE9321553.1"/>
    <property type="molecule type" value="Genomic_DNA"/>
</dbReference>
<evidence type="ECO:0000313" key="2">
    <source>
        <dbReference type="EMBL" id="KAE9321553.1"/>
    </source>
</evidence>
<reference evidence="1 3" key="1">
    <citation type="submission" date="2018-09" db="EMBL/GenBank/DDBJ databases">
        <title>Genomic investigation of the strawberry pathogen Phytophthora fragariae indicates pathogenicity is determined by transcriptional variation in three key races.</title>
        <authorList>
            <person name="Adams T.M."/>
            <person name="Armitage A.D."/>
            <person name="Sobczyk M.K."/>
            <person name="Bates H.J."/>
            <person name="Dunwell J.M."/>
            <person name="Nellist C.F."/>
            <person name="Harrison R.J."/>
        </authorList>
    </citation>
    <scope>NUCLEOTIDE SEQUENCE [LARGE SCALE GENOMIC DNA]</scope>
    <source>
        <strain evidence="1 3">SCRP249</strain>
        <strain evidence="2 4">SCRP333</strain>
    </source>
</reference>